<comment type="caution">
    <text evidence="1">The sequence shown here is derived from an EMBL/GenBank/DDBJ whole genome shotgun (WGS) entry which is preliminary data.</text>
</comment>
<keyword evidence="2" id="KW-1185">Reference proteome</keyword>
<sequence>MNYLHSSSLEMLIFQDGRISKAAASVTGKESLDGILRGRNGRLLIWRYPIQSFPLYKNSLPKGIEL</sequence>
<accession>A0AAV4QRT7</accession>
<protein>
    <submittedName>
        <fullName evidence="1">Uncharacterized protein</fullName>
    </submittedName>
</protein>
<dbReference type="AlphaFoldDB" id="A0AAV4QRT7"/>
<name>A0AAV4QRT7_9ARAC</name>
<organism evidence="1 2">
    <name type="scientific">Caerostris darwini</name>
    <dbReference type="NCBI Taxonomy" id="1538125"/>
    <lineage>
        <taxon>Eukaryota</taxon>
        <taxon>Metazoa</taxon>
        <taxon>Ecdysozoa</taxon>
        <taxon>Arthropoda</taxon>
        <taxon>Chelicerata</taxon>
        <taxon>Arachnida</taxon>
        <taxon>Araneae</taxon>
        <taxon>Araneomorphae</taxon>
        <taxon>Entelegynae</taxon>
        <taxon>Araneoidea</taxon>
        <taxon>Araneidae</taxon>
        <taxon>Caerostris</taxon>
    </lineage>
</organism>
<dbReference type="EMBL" id="BPLQ01004801">
    <property type="protein sequence ID" value="GIY10811.1"/>
    <property type="molecule type" value="Genomic_DNA"/>
</dbReference>
<proteinExistence type="predicted"/>
<gene>
    <name evidence="1" type="ORF">CDAR_461941</name>
</gene>
<evidence type="ECO:0000313" key="1">
    <source>
        <dbReference type="EMBL" id="GIY10811.1"/>
    </source>
</evidence>
<feature type="non-terminal residue" evidence="1">
    <location>
        <position position="66"/>
    </location>
</feature>
<reference evidence="1 2" key="1">
    <citation type="submission" date="2021-06" db="EMBL/GenBank/DDBJ databases">
        <title>Caerostris darwini draft genome.</title>
        <authorList>
            <person name="Kono N."/>
            <person name="Arakawa K."/>
        </authorList>
    </citation>
    <scope>NUCLEOTIDE SEQUENCE [LARGE SCALE GENOMIC DNA]</scope>
</reference>
<dbReference type="Proteomes" id="UP001054837">
    <property type="component" value="Unassembled WGS sequence"/>
</dbReference>
<evidence type="ECO:0000313" key="2">
    <source>
        <dbReference type="Proteomes" id="UP001054837"/>
    </source>
</evidence>